<feature type="region of interest" description="Disordered" evidence="7">
    <location>
        <begin position="20"/>
        <end position="90"/>
    </location>
</feature>
<evidence type="ECO:0000256" key="5">
    <source>
        <dbReference type="ARBA" id="ARBA00023145"/>
    </source>
</evidence>
<dbReference type="InterPro" id="IPR011600">
    <property type="entry name" value="Pept_C14_caspase"/>
</dbReference>
<evidence type="ECO:0000256" key="4">
    <source>
        <dbReference type="ARBA" id="ARBA00022807"/>
    </source>
</evidence>
<dbReference type="Gene3D" id="3.30.70.1470">
    <property type="entry name" value="Caspase-like"/>
    <property type="match status" value="1"/>
</dbReference>
<evidence type="ECO:0000313" key="10">
    <source>
        <dbReference type="Proteomes" id="UP000694863"/>
    </source>
</evidence>
<keyword evidence="2" id="KW-0645">Protease</keyword>
<dbReference type="Proteomes" id="UP000694863">
    <property type="component" value="Unplaced"/>
</dbReference>
<dbReference type="InterPro" id="IPR016129">
    <property type="entry name" value="Caspase_his_AS"/>
</dbReference>
<reference evidence="11" key="1">
    <citation type="submission" date="2025-08" db="UniProtKB">
        <authorList>
            <consortium name="RefSeq"/>
        </authorList>
    </citation>
    <scope>IDENTIFICATION</scope>
</reference>
<dbReference type="PROSITE" id="PS01122">
    <property type="entry name" value="CASPASE_CYS"/>
    <property type="match status" value="1"/>
</dbReference>
<accession>A0ABM0IJE3</accession>
<dbReference type="Gene3D" id="3.40.50.1460">
    <property type="match status" value="1"/>
</dbReference>
<dbReference type="InterPro" id="IPR001309">
    <property type="entry name" value="Pept_C14_p20"/>
</dbReference>
<protein>
    <submittedName>
        <fullName evidence="11">Caspase-7</fullName>
    </submittedName>
</protein>
<dbReference type="PANTHER" id="PTHR10454:SF31">
    <property type="entry name" value="CASPASE-7"/>
    <property type="match status" value="1"/>
</dbReference>
<dbReference type="PROSITE" id="PS50207">
    <property type="entry name" value="CASPASE_P10"/>
    <property type="match status" value="1"/>
</dbReference>
<feature type="domain" description="Caspase family p20" evidence="9">
    <location>
        <begin position="102"/>
        <end position="226"/>
    </location>
</feature>
<dbReference type="GeneID" id="101657187"/>
<dbReference type="PANTHER" id="PTHR10454">
    <property type="entry name" value="CASPASE"/>
    <property type="match status" value="1"/>
</dbReference>
<evidence type="ECO:0000256" key="1">
    <source>
        <dbReference type="ARBA" id="ARBA00010134"/>
    </source>
</evidence>
<keyword evidence="10" id="KW-1185">Reference proteome</keyword>
<evidence type="ECO:0000313" key="11">
    <source>
        <dbReference type="RefSeq" id="XP_004701336.1"/>
    </source>
</evidence>
<comment type="similarity">
    <text evidence="1 6">Belongs to the peptidase C14A family.</text>
</comment>
<evidence type="ECO:0000256" key="7">
    <source>
        <dbReference type="SAM" id="MobiDB-lite"/>
    </source>
</evidence>
<evidence type="ECO:0000259" key="8">
    <source>
        <dbReference type="PROSITE" id="PS50207"/>
    </source>
</evidence>
<name>A0ABM0IJE3_ECHTE</name>
<dbReference type="InterPro" id="IPR002138">
    <property type="entry name" value="Pept_C14_p10"/>
</dbReference>
<keyword evidence="4" id="KW-0788">Thiol protease</keyword>
<dbReference type="InterPro" id="IPR002398">
    <property type="entry name" value="Pept_C14"/>
</dbReference>
<dbReference type="CDD" id="cd00032">
    <property type="entry name" value="CASc"/>
    <property type="match status" value="1"/>
</dbReference>
<organism evidence="10 11">
    <name type="scientific">Echinops telfairi</name>
    <name type="common">Lesser hedgehog tenrec</name>
    <dbReference type="NCBI Taxonomy" id="9371"/>
    <lineage>
        <taxon>Eukaryota</taxon>
        <taxon>Metazoa</taxon>
        <taxon>Chordata</taxon>
        <taxon>Craniata</taxon>
        <taxon>Vertebrata</taxon>
        <taxon>Euteleostomi</taxon>
        <taxon>Mammalia</taxon>
        <taxon>Eutheria</taxon>
        <taxon>Afrotheria</taxon>
        <taxon>Tenrecidae</taxon>
        <taxon>Tenrecinae</taxon>
        <taxon>Echinops</taxon>
    </lineage>
</organism>
<evidence type="ECO:0000256" key="2">
    <source>
        <dbReference type="ARBA" id="ARBA00022670"/>
    </source>
</evidence>
<evidence type="ECO:0000256" key="3">
    <source>
        <dbReference type="ARBA" id="ARBA00022801"/>
    </source>
</evidence>
<dbReference type="InterPro" id="IPR029030">
    <property type="entry name" value="Caspase-like_dom_sf"/>
</dbReference>
<dbReference type="PIRSF" id="PIRSF038001">
    <property type="entry name" value="Caspase_ICE"/>
    <property type="match status" value="1"/>
</dbReference>
<dbReference type="PRINTS" id="PR00376">
    <property type="entry name" value="IL1BCENZYME"/>
</dbReference>
<keyword evidence="3" id="KW-0378">Hydrolase</keyword>
<dbReference type="SMART" id="SM00115">
    <property type="entry name" value="CASc"/>
    <property type="match status" value="1"/>
</dbReference>
<dbReference type="Pfam" id="PF00656">
    <property type="entry name" value="Peptidase_C14"/>
    <property type="match status" value="1"/>
</dbReference>
<dbReference type="SUPFAM" id="SSF52129">
    <property type="entry name" value="Caspase-like"/>
    <property type="match status" value="1"/>
</dbReference>
<dbReference type="PROSITE" id="PS01121">
    <property type="entry name" value="CASPASE_HIS"/>
    <property type="match status" value="1"/>
</dbReference>
<dbReference type="InterPro" id="IPR015917">
    <property type="entry name" value="Pept_C14A"/>
</dbReference>
<evidence type="ECO:0000256" key="6">
    <source>
        <dbReference type="RuleBase" id="RU003971"/>
    </source>
</evidence>
<proteinExistence type="inferred from homology"/>
<dbReference type="PROSITE" id="PS50208">
    <property type="entry name" value="CASPASE_P20"/>
    <property type="match status" value="1"/>
</dbReference>
<dbReference type="RefSeq" id="XP_004701336.1">
    <property type="nucleotide sequence ID" value="XM_004701279.2"/>
</dbReference>
<keyword evidence="5" id="KW-0865">Zymogen</keyword>
<dbReference type="InterPro" id="IPR033139">
    <property type="entry name" value="Caspase_cys_AS"/>
</dbReference>
<evidence type="ECO:0000259" key="9">
    <source>
        <dbReference type="PROSITE" id="PS50208"/>
    </source>
</evidence>
<feature type="domain" description="Caspase family p10" evidence="8">
    <location>
        <begin position="245"/>
        <end position="339"/>
    </location>
</feature>
<sequence length="347" mass="37977">MAISPKDPGAPWLAAKLAVRPRRTSAHAKLASSRPCAQEGNPASGSNDADSGEPAADPTGGPRGGALYFPRKKKKAEPMPTVKVSQDQEEVPSHEYNMTFKKLGKCIIINNKSFDKSTGMSTRHGTDKDAEALFKCFRSLGFEVAVSNNCSCDEMESLLKQAAEEDHTDSACFVCVLLSHGEENCIYGTDGVVLIKDLTSCFRGDRCRTLLGKPKLFFIQACRGTELDDGIQADSGTVGDTDPDSQYKIPVEADFLIAYSTVPGYYSWRSPGKGSWFVQALCSVLNEHGKTLEIMQILTRVNCKVARDYESRSDNPSLHSKKQIPCVMSMLTKEVYFSKKRHPEGAV</sequence>
<gene>
    <name evidence="11" type="primary">CASP7</name>
</gene>